<evidence type="ECO:0000256" key="2">
    <source>
        <dbReference type="ARBA" id="ARBA00017703"/>
    </source>
</evidence>
<dbReference type="GO" id="GO:0003887">
    <property type="term" value="F:DNA-directed DNA polymerase activity"/>
    <property type="evidence" value="ECO:0007669"/>
    <property type="project" value="UniProtKB-KW"/>
</dbReference>
<evidence type="ECO:0000256" key="1">
    <source>
        <dbReference type="ARBA" id="ARBA00012417"/>
    </source>
</evidence>
<keyword evidence="6" id="KW-0239">DNA-directed DNA polymerase</keyword>
<protein>
    <recommendedName>
        <fullName evidence="2">DNA polymerase III subunit delta</fullName>
        <ecNumber evidence="1">2.7.7.7</ecNumber>
    </recommendedName>
</protein>
<dbReference type="EMBL" id="CAFBPQ010000011">
    <property type="protein sequence ID" value="CAB5019492.1"/>
    <property type="molecule type" value="Genomic_DNA"/>
</dbReference>
<dbReference type="EC" id="2.7.7.7" evidence="1"/>
<comment type="catalytic activity">
    <reaction evidence="8">
        <text>DNA(n) + a 2'-deoxyribonucleoside 5'-triphosphate = DNA(n+1) + diphosphate</text>
        <dbReference type="Rhea" id="RHEA:22508"/>
        <dbReference type="Rhea" id="RHEA-COMP:17339"/>
        <dbReference type="Rhea" id="RHEA-COMP:17340"/>
        <dbReference type="ChEBI" id="CHEBI:33019"/>
        <dbReference type="ChEBI" id="CHEBI:61560"/>
        <dbReference type="ChEBI" id="CHEBI:173112"/>
        <dbReference type="EC" id="2.7.7.7"/>
    </reaction>
</comment>
<evidence type="ECO:0000256" key="5">
    <source>
        <dbReference type="ARBA" id="ARBA00022705"/>
    </source>
</evidence>
<dbReference type="GO" id="GO:0006261">
    <property type="term" value="P:DNA-templated DNA replication"/>
    <property type="evidence" value="ECO:0007669"/>
    <property type="project" value="TreeGrafter"/>
</dbReference>
<dbReference type="GO" id="GO:0009360">
    <property type="term" value="C:DNA polymerase III complex"/>
    <property type="evidence" value="ECO:0007669"/>
    <property type="project" value="InterPro"/>
</dbReference>
<name>A0A6J7QYU3_9ZZZZ</name>
<dbReference type="Pfam" id="PF06144">
    <property type="entry name" value="DNA_pol3_delta"/>
    <property type="match status" value="1"/>
</dbReference>
<evidence type="ECO:0000259" key="9">
    <source>
        <dbReference type="Pfam" id="PF06144"/>
    </source>
</evidence>
<dbReference type="InterPro" id="IPR048466">
    <property type="entry name" value="DNA_pol3_delta-like_C"/>
</dbReference>
<accession>A0A6J7QYU3</accession>
<evidence type="ECO:0000256" key="4">
    <source>
        <dbReference type="ARBA" id="ARBA00022695"/>
    </source>
</evidence>
<dbReference type="GO" id="GO:0003677">
    <property type="term" value="F:DNA binding"/>
    <property type="evidence" value="ECO:0007669"/>
    <property type="project" value="InterPro"/>
</dbReference>
<keyword evidence="4" id="KW-0548">Nucleotidyltransferase</keyword>
<feature type="domain" description="DNA polymerase III delta subunit-like C-terminal" evidence="10">
    <location>
        <begin position="214"/>
        <end position="337"/>
    </location>
</feature>
<dbReference type="Gene3D" id="1.20.272.10">
    <property type="match status" value="1"/>
</dbReference>
<evidence type="ECO:0000256" key="7">
    <source>
        <dbReference type="ARBA" id="ARBA00034754"/>
    </source>
</evidence>
<sequence>MSAHLVKGDDSVLRNEVLDTLIAQLLGDQDRTLALEEIVIPSPATAVGGDGAGETTGSGSDARSAALAVAINASQTPPFMTDQRVVVVRDVGLITAAEVGPLLEYLDDPLDTTELVLVAGGGALNKKIETAIKSNGEVLAPQATEASDVLARATKDAGLRLTPAAGKAVLDHAGSEAGMVKRIVTTLATIDSDGSPIDVDEVIPYLTDAGSVPVWDLTNAIEKGDTKSALATLNRLLNATSAKQARAMHPLQALAVLVSHYRRLLRLDDPEIRSPEAAAKALGGKTNPNSARFRLKQAQRLGPEGLQRAFEYLANADLDLKGRRAIPEDVVMETLVARLCALENRR</sequence>
<dbReference type="InterPro" id="IPR005790">
    <property type="entry name" value="DNA_polIII_delta"/>
</dbReference>
<dbReference type="AlphaFoldDB" id="A0A6J7QYU3"/>
<dbReference type="InterPro" id="IPR008921">
    <property type="entry name" value="DNA_pol3_clamp-load_cplx_C"/>
</dbReference>
<dbReference type="PANTHER" id="PTHR34388:SF1">
    <property type="entry name" value="DNA POLYMERASE III SUBUNIT DELTA"/>
    <property type="match status" value="1"/>
</dbReference>
<evidence type="ECO:0000256" key="3">
    <source>
        <dbReference type="ARBA" id="ARBA00022679"/>
    </source>
</evidence>
<dbReference type="SUPFAM" id="SSF48019">
    <property type="entry name" value="post-AAA+ oligomerization domain-like"/>
    <property type="match status" value="1"/>
</dbReference>
<evidence type="ECO:0000259" key="10">
    <source>
        <dbReference type="Pfam" id="PF21694"/>
    </source>
</evidence>
<evidence type="ECO:0000256" key="6">
    <source>
        <dbReference type="ARBA" id="ARBA00022932"/>
    </source>
</evidence>
<dbReference type="InterPro" id="IPR010372">
    <property type="entry name" value="DNA_pol3_delta_N"/>
</dbReference>
<dbReference type="EMBL" id="CAFBMM010000036">
    <property type="protein sequence ID" value="CAB4907163.1"/>
    <property type="molecule type" value="Genomic_DNA"/>
</dbReference>
<keyword evidence="5" id="KW-0235">DNA replication</keyword>
<evidence type="ECO:0000313" key="13">
    <source>
        <dbReference type="EMBL" id="CAB5019492.1"/>
    </source>
</evidence>
<comment type="similarity">
    <text evidence="7">Belongs to the DNA polymerase HolA subunit family.</text>
</comment>
<evidence type="ECO:0000313" key="12">
    <source>
        <dbReference type="EMBL" id="CAB4907163.1"/>
    </source>
</evidence>
<dbReference type="InterPro" id="IPR027417">
    <property type="entry name" value="P-loop_NTPase"/>
</dbReference>
<evidence type="ECO:0000313" key="11">
    <source>
        <dbReference type="EMBL" id="CAB4722521.1"/>
    </source>
</evidence>
<feature type="domain" description="DNA polymerase III delta N-terminal" evidence="9">
    <location>
        <begin position="64"/>
        <end position="129"/>
    </location>
</feature>
<dbReference type="EMBL" id="CAEZYK010000033">
    <property type="protein sequence ID" value="CAB4722521.1"/>
    <property type="molecule type" value="Genomic_DNA"/>
</dbReference>
<organism evidence="13">
    <name type="scientific">freshwater metagenome</name>
    <dbReference type="NCBI Taxonomy" id="449393"/>
    <lineage>
        <taxon>unclassified sequences</taxon>
        <taxon>metagenomes</taxon>
        <taxon>ecological metagenomes</taxon>
    </lineage>
</organism>
<dbReference type="Pfam" id="PF21694">
    <property type="entry name" value="DNA_pol3_delta_C"/>
    <property type="match status" value="1"/>
</dbReference>
<evidence type="ECO:0000256" key="8">
    <source>
        <dbReference type="ARBA" id="ARBA00049244"/>
    </source>
</evidence>
<keyword evidence="3" id="KW-0808">Transferase</keyword>
<dbReference type="Gene3D" id="3.40.50.300">
    <property type="entry name" value="P-loop containing nucleotide triphosphate hydrolases"/>
    <property type="match status" value="1"/>
</dbReference>
<proteinExistence type="inferred from homology"/>
<dbReference type="PANTHER" id="PTHR34388">
    <property type="entry name" value="DNA POLYMERASE III SUBUNIT DELTA"/>
    <property type="match status" value="1"/>
</dbReference>
<dbReference type="NCBIfam" id="TIGR01128">
    <property type="entry name" value="holA"/>
    <property type="match status" value="1"/>
</dbReference>
<reference evidence="13" key="1">
    <citation type="submission" date="2020-05" db="EMBL/GenBank/DDBJ databases">
        <authorList>
            <person name="Chiriac C."/>
            <person name="Salcher M."/>
            <person name="Ghai R."/>
            <person name="Kavagutti S V."/>
        </authorList>
    </citation>
    <scope>NUCLEOTIDE SEQUENCE</scope>
</reference>
<gene>
    <name evidence="11" type="ORF">UFOPK2683_00733</name>
    <name evidence="12" type="ORF">UFOPK3605_00848</name>
    <name evidence="13" type="ORF">UFOPK4121_00564</name>
</gene>